<evidence type="ECO:0000256" key="2">
    <source>
        <dbReference type="SAM" id="MobiDB-lite"/>
    </source>
</evidence>
<dbReference type="STRING" id="1365950.SAMN05428963_11694"/>
<feature type="binding site" evidence="1">
    <location>
        <position position="82"/>
    </location>
    <ligand>
        <name>Mg(2+)</name>
        <dbReference type="ChEBI" id="CHEBI:18420"/>
        <label>1</label>
    </ligand>
</feature>
<evidence type="ECO:0000256" key="1">
    <source>
        <dbReference type="PIRSR" id="PIRSR605502-1"/>
    </source>
</evidence>
<feature type="region of interest" description="Disordered" evidence="2">
    <location>
        <begin position="523"/>
        <end position="578"/>
    </location>
</feature>
<organism evidence="3 4">
    <name type="scientific">Consotaella salsifontis</name>
    <dbReference type="NCBI Taxonomy" id="1365950"/>
    <lineage>
        <taxon>Bacteria</taxon>
        <taxon>Pseudomonadati</taxon>
        <taxon>Pseudomonadota</taxon>
        <taxon>Alphaproteobacteria</taxon>
        <taxon>Hyphomicrobiales</taxon>
        <taxon>Aurantimonadaceae</taxon>
        <taxon>Consotaella</taxon>
    </lineage>
</organism>
<protein>
    <submittedName>
        <fullName evidence="3">ADP-ribosylglycohydrolase</fullName>
    </submittedName>
</protein>
<dbReference type="EMBL" id="FUXL01000016">
    <property type="protein sequence ID" value="SKA33907.1"/>
    <property type="molecule type" value="Genomic_DNA"/>
</dbReference>
<feature type="binding site" evidence="1">
    <location>
        <position position="81"/>
    </location>
    <ligand>
        <name>Mg(2+)</name>
        <dbReference type="ChEBI" id="CHEBI:18420"/>
        <label>1</label>
    </ligand>
</feature>
<dbReference type="AlphaFoldDB" id="A0A1T4T0H1"/>
<keyword evidence="4" id="KW-1185">Reference proteome</keyword>
<reference evidence="3 4" key="1">
    <citation type="submission" date="2017-02" db="EMBL/GenBank/DDBJ databases">
        <authorList>
            <person name="Peterson S.W."/>
        </authorList>
    </citation>
    <scope>NUCLEOTIDE SEQUENCE [LARGE SCALE GENOMIC DNA]</scope>
    <source>
        <strain evidence="3 4">USBA 369</strain>
    </source>
</reference>
<evidence type="ECO:0000313" key="4">
    <source>
        <dbReference type="Proteomes" id="UP000190135"/>
    </source>
</evidence>
<feature type="binding site" evidence="1">
    <location>
        <position position="83"/>
    </location>
    <ligand>
        <name>Mg(2+)</name>
        <dbReference type="ChEBI" id="CHEBI:18420"/>
        <label>1</label>
    </ligand>
</feature>
<dbReference type="Proteomes" id="UP000190135">
    <property type="component" value="Unassembled WGS sequence"/>
</dbReference>
<feature type="compositionally biased region" description="Basic residues" evidence="2">
    <location>
        <begin position="535"/>
        <end position="545"/>
    </location>
</feature>
<dbReference type="GO" id="GO:0046872">
    <property type="term" value="F:metal ion binding"/>
    <property type="evidence" value="ECO:0007669"/>
    <property type="project" value="UniProtKB-KW"/>
</dbReference>
<sequence>MLNQIGASDGILFRFCRTSSRSKVQIPNDYLERVYAGVLGKLIGVYLGRPFEGWTYQKIMEKLGPIEYFVHDRLGDPLVVTDDDVAGTFTFVRALEDYGISPDLTAEDIGKAWLNYIVEERSILWWGGNGNSTEHTAWLNLRKGIPAPASGSIATNGRAVAEQIGAQIFIDGWALVAPGQPQLAARFAEQAGKVSHDGESVYAAMLWAAMEAEAFVSADIDHLIDTGMSVIPSDCEIAQLIGDIRAWHKEHEDWRATRALIEEHYGYHRYPGNCHVMPNHALMIMAVLYAPDDFQKAQTIVNTSGWDTDCNAGNVGCLLGVMHGLEGLGSGPDWRGPIADRLLISSADGGNSINDAVRIAYYLANLGLKLAGRPEIEPPKGGARFHFSLPGSRQGFRPQDGFAANQSVRLDNVETAEGRALAIAFEALAPGQFAAATTPAFAPPETSRMRTYALMATPLVYPGQTIRARLLAPADNVGSVQAALRIRTYDGNDELVDMDGASQVLEPGRDAILEWRFAGSRARPRRHSGMEASRGRRPANCRSRHRVDGGGTQGRWPCASRLPSLGRQPRPDAQAPGG</sequence>
<accession>A0A1T4T0H1</accession>
<keyword evidence="1" id="KW-0479">Metal-binding</keyword>
<feature type="binding site" evidence="1">
    <location>
        <position position="309"/>
    </location>
    <ligand>
        <name>Mg(2+)</name>
        <dbReference type="ChEBI" id="CHEBI:18420"/>
        <label>1</label>
    </ligand>
</feature>
<name>A0A1T4T0H1_9HYPH</name>
<dbReference type="SUPFAM" id="SSF101478">
    <property type="entry name" value="ADP-ribosylglycohydrolase"/>
    <property type="match status" value="1"/>
</dbReference>
<dbReference type="InterPro" id="IPR036705">
    <property type="entry name" value="Ribosyl_crysJ1_sf"/>
</dbReference>
<keyword evidence="1" id="KW-0460">Magnesium</keyword>
<dbReference type="Gene3D" id="1.10.4080.10">
    <property type="entry name" value="ADP-ribosylation/Crystallin J1"/>
    <property type="match status" value="1"/>
</dbReference>
<keyword evidence="3" id="KW-0378">Hydrolase</keyword>
<proteinExistence type="predicted"/>
<dbReference type="Pfam" id="PF03747">
    <property type="entry name" value="ADP_ribosyl_GH"/>
    <property type="match status" value="1"/>
</dbReference>
<dbReference type="InterPro" id="IPR005502">
    <property type="entry name" value="Ribosyl_crysJ1"/>
</dbReference>
<comment type="cofactor">
    <cofactor evidence="1">
        <name>Mg(2+)</name>
        <dbReference type="ChEBI" id="CHEBI:18420"/>
    </cofactor>
    <text evidence="1">Binds 2 magnesium ions per subunit.</text>
</comment>
<feature type="binding site" evidence="1">
    <location>
        <position position="307"/>
    </location>
    <ligand>
        <name>Mg(2+)</name>
        <dbReference type="ChEBI" id="CHEBI:18420"/>
        <label>1</label>
    </ligand>
</feature>
<gene>
    <name evidence="3" type="ORF">SAMN05428963_11694</name>
</gene>
<dbReference type="GO" id="GO:0016787">
    <property type="term" value="F:hydrolase activity"/>
    <property type="evidence" value="ECO:0007669"/>
    <property type="project" value="UniProtKB-KW"/>
</dbReference>
<evidence type="ECO:0000313" key="3">
    <source>
        <dbReference type="EMBL" id="SKA33907.1"/>
    </source>
</evidence>